<evidence type="ECO:0000313" key="2">
    <source>
        <dbReference type="Proteomes" id="UP000821845"/>
    </source>
</evidence>
<gene>
    <name evidence="1" type="ORF">HPB50_016389</name>
</gene>
<proteinExistence type="predicted"/>
<reference evidence="1" key="1">
    <citation type="submission" date="2020-05" db="EMBL/GenBank/DDBJ databases">
        <title>Large-scale comparative analyses of tick genomes elucidate their genetic diversity and vector capacities.</title>
        <authorList>
            <person name="Jia N."/>
            <person name="Wang J."/>
            <person name="Shi W."/>
            <person name="Du L."/>
            <person name="Sun Y."/>
            <person name="Zhan W."/>
            <person name="Jiang J."/>
            <person name="Wang Q."/>
            <person name="Zhang B."/>
            <person name="Ji P."/>
            <person name="Sakyi L.B."/>
            <person name="Cui X."/>
            <person name="Yuan T."/>
            <person name="Jiang B."/>
            <person name="Yang W."/>
            <person name="Lam T.T.-Y."/>
            <person name="Chang Q."/>
            <person name="Ding S."/>
            <person name="Wang X."/>
            <person name="Zhu J."/>
            <person name="Ruan X."/>
            <person name="Zhao L."/>
            <person name="Wei J."/>
            <person name="Que T."/>
            <person name="Du C."/>
            <person name="Cheng J."/>
            <person name="Dai P."/>
            <person name="Han X."/>
            <person name="Huang E."/>
            <person name="Gao Y."/>
            <person name="Liu J."/>
            <person name="Shao H."/>
            <person name="Ye R."/>
            <person name="Li L."/>
            <person name="Wei W."/>
            <person name="Wang X."/>
            <person name="Wang C."/>
            <person name="Yang T."/>
            <person name="Huo Q."/>
            <person name="Li W."/>
            <person name="Guo W."/>
            <person name="Chen H."/>
            <person name="Zhou L."/>
            <person name="Ni X."/>
            <person name="Tian J."/>
            <person name="Zhou Y."/>
            <person name="Sheng Y."/>
            <person name="Liu T."/>
            <person name="Pan Y."/>
            <person name="Xia L."/>
            <person name="Li J."/>
            <person name="Zhao F."/>
            <person name="Cao W."/>
        </authorList>
    </citation>
    <scope>NUCLEOTIDE SEQUENCE</scope>
    <source>
        <strain evidence="1">Hyas-2018</strain>
    </source>
</reference>
<sequence>MFVRARGPSSKKHNARFEHVLPGALANRYSRVTSVPFGATHRGQQRADADPLQSQLQQESRPFLRHANSPSSTDHTADCGDTRMPMQRNQLHARRQAGKRPRKARLSPSEISSCALRFYFGEALPPPPVPPPLLESATPNVRRPGSGWHRSLKGNVTRIRRE</sequence>
<evidence type="ECO:0000313" key="1">
    <source>
        <dbReference type="EMBL" id="KAH6939166.1"/>
    </source>
</evidence>
<protein>
    <submittedName>
        <fullName evidence="1">Uncharacterized protein</fullName>
    </submittedName>
</protein>
<accession>A0ACB7SW45</accession>
<dbReference type="EMBL" id="CM023482">
    <property type="protein sequence ID" value="KAH6939166.1"/>
    <property type="molecule type" value="Genomic_DNA"/>
</dbReference>
<comment type="caution">
    <text evidence="1">The sequence shown here is derived from an EMBL/GenBank/DDBJ whole genome shotgun (WGS) entry which is preliminary data.</text>
</comment>
<name>A0ACB7SW45_HYAAI</name>
<organism evidence="1 2">
    <name type="scientific">Hyalomma asiaticum</name>
    <name type="common">Tick</name>
    <dbReference type="NCBI Taxonomy" id="266040"/>
    <lineage>
        <taxon>Eukaryota</taxon>
        <taxon>Metazoa</taxon>
        <taxon>Ecdysozoa</taxon>
        <taxon>Arthropoda</taxon>
        <taxon>Chelicerata</taxon>
        <taxon>Arachnida</taxon>
        <taxon>Acari</taxon>
        <taxon>Parasitiformes</taxon>
        <taxon>Ixodida</taxon>
        <taxon>Ixodoidea</taxon>
        <taxon>Ixodidae</taxon>
        <taxon>Hyalomminae</taxon>
        <taxon>Hyalomma</taxon>
    </lineage>
</organism>
<dbReference type="Proteomes" id="UP000821845">
    <property type="component" value="Chromosome 2"/>
</dbReference>
<keyword evidence="2" id="KW-1185">Reference proteome</keyword>